<accession>A0A269PAM3</accession>
<evidence type="ECO:0000256" key="3">
    <source>
        <dbReference type="ARBA" id="ARBA00020268"/>
    </source>
</evidence>
<feature type="transmembrane region" description="Helical" evidence="6">
    <location>
        <begin position="139"/>
        <end position="163"/>
    </location>
</feature>
<evidence type="ECO:0000313" key="7">
    <source>
        <dbReference type="EMBL" id="PAJ67935.1"/>
    </source>
</evidence>
<feature type="transmembrane region" description="Helical" evidence="6">
    <location>
        <begin position="175"/>
        <end position="199"/>
    </location>
</feature>
<dbReference type="Proteomes" id="UP000215771">
    <property type="component" value="Unassembled WGS sequence"/>
</dbReference>
<dbReference type="GO" id="GO:0005886">
    <property type="term" value="C:plasma membrane"/>
    <property type="evidence" value="ECO:0007669"/>
    <property type="project" value="TreeGrafter"/>
</dbReference>
<feature type="transmembrane region" description="Helical" evidence="6">
    <location>
        <begin position="16"/>
        <end position="33"/>
    </location>
</feature>
<comment type="caution">
    <text evidence="7">The sequence shown here is derived from an EMBL/GenBank/DDBJ whole genome shotgun (WGS) entry which is preliminary data.</text>
</comment>
<name>A0A269PAM3_9CORY</name>
<dbReference type="EMBL" id="NQMQ01000038">
    <property type="protein sequence ID" value="PAJ67935.1"/>
    <property type="molecule type" value="Genomic_DNA"/>
</dbReference>
<evidence type="ECO:0000313" key="8">
    <source>
        <dbReference type="Proteomes" id="UP000215771"/>
    </source>
</evidence>
<dbReference type="Pfam" id="PF01554">
    <property type="entry name" value="MatE"/>
    <property type="match status" value="2"/>
</dbReference>
<evidence type="ECO:0000256" key="5">
    <source>
        <dbReference type="ARBA" id="ARBA00031636"/>
    </source>
</evidence>
<feature type="transmembrane region" description="Helical" evidence="6">
    <location>
        <begin position="205"/>
        <end position="227"/>
    </location>
</feature>
<comment type="similarity">
    <text evidence="2">Belongs to the multi antimicrobial extrusion (MATE) (TC 2.A.66.1) family.</text>
</comment>
<feature type="transmembrane region" description="Helical" evidence="6">
    <location>
        <begin position="366"/>
        <end position="382"/>
    </location>
</feature>
<sequence>MKVAARLKSIRKYREVLGISLPIAGVQLAGVALTTTDVLMLQSVGVLAIAGGGLAMQLYNQIRTMCVGMVTAGANLVAEAAAKMEKEKTSCQNCEAGAEQIRRAVRSSFAVATGTAILGALLVIALGGLVLVLPIDKHVAQLTFAMTLALAPGLVPMMWLNVLRQFAVGMRKPGSLLTITLISIFINIALNWLFMTWAASDHWKVAGIGLSTTVIQLLTFLAFRIVVLRIPELQPYFHILPCKGDGETICRLVRLGVPVSLTYGSEAAITTIAGLVMGTFSPQMLAAHNIVNQLAYIVYQVCIGFSHGGSVLITRARAESADSVREITRRILFVVVTYLGIMGALWLLLGRWVLHPFLKEADPTTFHIAVLLLCLAVLQQFAKGIQNVAVGLLRGLKDTTSGLRCTLVGYWLVGVPGILIFGKLLGWEGYGVWLGLIMGFATTAVLLLRTYSRRLNELT</sequence>
<dbReference type="InterPro" id="IPR002528">
    <property type="entry name" value="MATE_fam"/>
</dbReference>
<gene>
    <name evidence="7" type="ORF">CIG21_11915</name>
</gene>
<dbReference type="PANTHER" id="PTHR43298:SF2">
    <property type="entry name" value="FMN_FAD EXPORTER YEEO-RELATED"/>
    <property type="match status" value="1"/>
</dbReference>
<evidence type="ECO:0000256" key="1">
    <source>
        <dbReference type="ARBA" id="ARBA00003408"/>
    </source>
</evidence>
<keyword evidence="6" id="KW-1133">Transmembrane helix</keyword>
<dbReference type="GO" id="GO:0042910">
    <property type="term" value="F:xenobiotic transmembrane transporter activity"/>
    <property type="evidence" value="ECO:0007669"/>
    <property type="project" value="InterPro"/>
</dbReference>
<organism evidence="7 8">
    <name type="scientific">Corynebacterium hadale</name>
    <dbReference type="NCBI Taxonomy" id="2026255"/>
    <lineage>
        <taxon>Bacteria</taxon>
        <taxon>Bacillati</taxon>
        <taxon>Actinomycetota</taxon>
        <taxon>Actinomycetes</taxon>
        <taxon>Mycobacteriales</taxon>
        <taxon>Corynebacteriaceae</taxon>
        <taxon>Corynebacterium</taxon>
    </lineage>
</organism>
<dbReference type="GO" id="GO:0015297">
    <property type="term" value="F:antiporter activity"/>
    <property type="evidence" value="ECO:0007669"/>
    <property type="project" value="InterPro"/>
</dbReference>
<feature type="transmembrane region" description="Helical" evidence="6">
    <location>
        <begin position="109"/>
        <end position="133"/>
    </location>
</feature>
<dbReference type="InterPro" id="IPR050222">
    <property type="entry name" value="MATE_MdtK"/>
</dbReference>
<keyword evidence="6" id="KW-0472">Membrane</keyword>
<feature type="transmembrane region" description="Helical" evidence="6">
    <location>
        <begin position="430"/>
        <end position="448"/>
    </location>
</feature>
<comment type="function">
    <text evidence="1">Multidrug efflux pump.</text>
</comment>
<feature type="transmembrane region" description="Helical" evidence="6">
    <location>
        <begin position="39"/>
        <end position="59"/>
    </location>
</feature>
<evidence type="ECO:0000256" key="2">
    <source>
        <dbReference type="ARBA" id="ARBA00010199"/>
    </source>
</evidence>
<dbReference type="AlphaFoldDB" id="A0A269PAM3"/>
<evidence type="ECO:0000256" key="4">
    <source>
        <dbReference type="ARBA" id="ARBA00022448"/>
    </source>
</evidence>
<evidence type="ECO:0000256" key="6">
    <source>
        <dbReference type="SAM" id="Phobius"/>
    </source>
</evidence>
<keyword evidence="4" id="KW-0813">Transport</keyword>
<proteinExistence type="inferred from homology"/>
<reference evidence="7 8" key="1">
    <citation type="submission" date="2017-08" db="EMBL/GenBank/DDBJ databases">
        <authorList>
            <person name="de Groot N.N."/>
        </authorList>
    </citation>
    <scope>NUCLEOTIDE SEQUENCE [LARGE SCALE GENOMIC DNA]</scope>
    <source>
        <strain evidence="7 8">NBT06-6</strain>
    </source>
</reference>
<feature type="transmembrane region" description="Helical" evidence="6">
    <location>
        <begin position="403"/>
        <end position="424"/>
    </location>
</feature>
<keyword evidence="6" id="KW-0812">Transmembrane</keyword>
<feature type="transmembrane region" description="Helical" evidence="6">
    <location>
        <begin position="331"/>
        <end position="354"/>
    </location>
</feature>
<protein>
    <recommendedName>
        <fullName evidence="3">Probable multidrug resistance protein NorM</fullName>
    </recommendedName>
    <alternativeName>
        <fullName evidence="5">Multidrug-efflux transporter</fullName>
    </alternativeName>
</protein>
<dbReference type="PANTHER" id="PTHR43298">
    <property type="entry name" value="MULTIDRUG RESISTANCE PROTEIN NORM-RELATED"/>
    <property type="match status" value="1"/>
</dbReference>